<dbReference type="Proteomes" id="UP000076881">
    <property type="component" value="Unassembled WGS sequence"/>
</dbReference>
<name>A0A168FMY1_CORDF</name>
<feature type="chain" id="PRO_5007896909" evidence="1">
    <location>
        <begin position="21"/>
        <end position="65"/>
    </location>
</feature>
<sequence length="65" mass="6999">MQVRMLLCLALAALHTTVDGFPLDGLFSRREQIANMYNIHLPGAAAARAYQAEVSAANAKEVLGQ</sequence>
<evidence type="ECO:0000256" key="1">
    <source>
        <dbReference type="SAM" id="SignalP"/>
    </source>
</evidence>
<dbReference type="AlphaFoldDB" id="A0A168FMY1"/>
<dbReference type="OrthoDB" id="10378554at2759"/>
<gene>
    <name evidence="2" type="ORF">LEL_07388</name>
</gene>
<keyword evidence="3" id="KW-1185">Reference proteome</keyword>
<keyword evidence="1" id="KW-0732">Signal</keyword>
<reference evidence="2 3" key="1">
    <citation type="journal article" date="2016" name="Genome Biol. Evol.">
        <title>Divergent and convergent evolution of fungal pathogenicity.</title>
        <authorList>
            <person name="Shang Y."/>
            <person name="Xiao G."/>
            <person name="Zheng P."/>
            <person name="Cen K."/>
            <person name="Zhan S."/>
            <person name="Wang C."/>
        </authorList>
    </citation>
    <scope>NUCLEOTIDE SEQUENCE [LARGE SCALE GENOMIC DNA]</scope>
    <source>
        <strain evidence="2 3">RCEF 1005</strain>
    </source>
</reference>
<accession>A0A168FMY1</accession>
<evidence type="ECO:0000313" key="3">
    <source>
        <dbReference type="Proteomes" id="UP000076881"/>
    </source>
</evidence>
<dbReference type="EMBL" id="AZHF01000005">
    <property type="protein sequence ID" value="OAA75400.1"/>
    <property type="molecule type" value="Genomic_DNA"/>
</dbReference>
<proteinExistence type="predicted"/>
<comment type="caution">
    <text evidence="2">The sequence shown here is derived from an EMBL/GenBank/DDBJ whole genome shotgun (WGS) entry which is preliminary data.</text>
</comment>
<protein>
    <submittedName>
        <fullName evidence="2">Uncharacterized protein</fullName>
    </submittedName>
</protein>
<evidence type="ECO:0000313" key="2">
    <source>
        <dbReference type="EMBL" id="OAA75400.1"/>
    </source>
</evidence>
<organism evidence="2 3">
    <name type="scientific">Akanthomyces lecanii RCEF 1005</name>
    <dbReference type="NCBI Taxonomy" id="1081108"/>
    <lineage>
        <taxon>Eukaryota</taxon>
        <taxon>Fungi</taxon>
        <taxon>Dikarya</taxon>
        <taxon>Ascomycota</taxon>
        <taxon>Pezizomycotina</taxon>
        <taxon>Sordariomycetes</taxon>
        <taxon>Hypocreomycetidae</taxon>
        <taxon>Hypocreales</taxon>
        <taxon>Cordycipitaceae</taxon>
        <taxon>Akanthomyces</taxon>
        <taxon>Cordyceps confragosa</taxon>
    </lineage>
</organism>
<feature type="signal peptide" evidence="1">
    <location>
        <begin position="1"/>
        <end position="20"/>
    </location>
</feature>